<name>A0ABW2QWL4_9NEIS</name>
<keyword evidence="1" id="KW-1133">Transmembrane helix</keyword>
<keyword evidence="1" id="KW-0812">Transmembrane</keyword>
<sequence>MHVIYLVLTAAILLVNLAALGRLFSRYFADAQLARAAGTLALLTGLFFIEHFIGLGRLSWVWPLSTLISLPLLFSHWKSGAWRSELPFWLPFAYVFAWRFVFPDIDGQSEHLTDLAFVSNYLSGMQLPPTDVWLPAYRFDIYYGFLHYATALMGRILALDAGRAMNFGFCLTIAFSISLAWSVASHFFTSRWKKGVLIAALLAGGTGVAPLLPVLYGAANSDQAAISQLWANTRFAGLYDQQINTSAGQALFPKVAPTSDDAAPRELPLETLSYYIYLGDLHPPLAGFALLFFALALIIRLENDQQAKPLAFALGASVPLLLAVNAWNLPLQGLLVLGWCIYRRADRQACYLKYLLAGAGCALVLLYPFINSYAPNALSAGFAFVAADDHTPLRQGLAIWWPVLLLAALALGQGPKNRLAFWSGAGVLLLLGLMEFVYINDPLSGTYNRFNSTLKWWSWLYPAALLLLGSIVLSSPMRWQRYLAAVPLIAICAYALPQAQYWRYHPKTSLGQLAGDGWLKNDYVQRAILNHLRVAEKGIVLEGLDGGSYTPASAFALHSGQASALGWPDHESLWRNQAPFIQAEAGKIRAFYHASLPNADAWLKSQNIRYIVWSRFDQARGPEAFATLRAQLEPHYAWRVLVIENGIEYGVWELRS</sequence>
<evidence type="ECO:0000313" key="2">
    <source>
        <dbReference type="EMBL" id="MFC7418267.1"/>
    </source>
</evidence>
<comment type="caution">
    <text evidence="2">The sequence shown here is derived from an EMBL/GenBank/DDBJ whole genome shotgun (WGS) entry which is preliminary data.</text>
</comment>
<feature type="transmembrane region" description="Helical" evidence="1">
    <location>
        <begin position="141"/>
        <end position="158"/>
    </location>
</feature>
<feature type="transmembrane region" description="Helical" evidence="1">
    <location>
        <begin position="165"/>
        <end position="184"/>
    </location>
</feature>
<feature type="transmembrane region" description="Helical" evidence="1">
    <location>
        <begin position="196"/>
        <end position="219"/>
    </location>
</feature>
<accession>A0ABW2QWL4</accession>
<dbReference type="EMBL" id="JBHTBQ010000001">
    <property type="protein sequence ID" value="MFC7418267.1"/>
    <property type="molecule type" value="Genomic_DNA"/>
</dbReference>
<evidence type="ECO:0000256" key="1">
    <source>
        <dbReference type="SAM" id="Phobius"/>
    </source>
</evidence>
<feature type="transmembrane region" description="Helical" evidence="1">
    <location>
        <begin position="354"/>
        <end position="373"/>
    </location>
</feature>
<feature type="transmembrane region" description="Helical" evidence="1">
    <location>
        <begin position="36"/>
        <end position="54"/>
    </location>
</feature>
<feature type="transmembrane region" description="Helical" evidence="1">
    <location>
        <begin position="274"/>
        <end position="299"/>
    </location>
</feature>
<keyword evidence="1" id="KW-0472">Membrane</keyword>
<feature type="transmembrane region" description="Helical" evidence="1">
    <location>
        <begin position="319"/>
        <end position="342"/>
    </location>
</feature>
<evidence type="ECO:0000313" key="3">
    <source>
        <dbReference type="Proteomes" id="UP001596473"/>
    </source>
</evidence>
<feature type="transmembrane region" description="Helical" evidence="1">
    <location>
        <begin position="393"/>
        <end position="412"/>
    </location>
</feature>
<keyword evidence="3" id="KW-1185">Reference proteome</keyword>
<protein>
    <submittedName>
        <fullName evidence="2">DUF2298 domain-containing protein</fullName>
    </submittedName>
</protein>
<feature type="transmembrane region" description="Helical" evidence="1">
    <location>
        <begin position="419"/>
        <end position="439"/>
    </location>
</feature>
<proteinExistence type="predicted"/>
<feature type="transmembrane region" description="Helical" evidence="1">
    <location>
        <begin position="6"/>
        <end position="24"/>
    </location>
</feature>
<dbReference type="Proteomes" id="UP001596473">
    <property type="component" value="Unassembled WGS sequence"/>
</dbReference>
<reference evidence="3" key="1">
    <citation type="journal article" date="2019" name="Int. J. Syst. Evol. Microbiol.">
        <title>The Global Catalogue of Microorganisms (GCM) 10K type strain sequencing project: providing services to taxonomists for standard genome sequencing and annotation.</title>
        <authorList>
            <consortium name="The Broad Institute Genomics Platform"/>
            <consortium name="The Broad Institute Genome Sequencing Center for Infectious Disease"/>
            <person name="Wu L."/>
            <person name="Ma J."/>
        </authorList>
    </citation>
    <scope>NUCLEOTIDE SEQUENCE [LARGE SCALE GENOMIC DNA]</scope>
    <source>
        <strain evidence="3">CCUG 62945</strain>
    </source>
</reference>
<feature type="transmembrane region" description="Helical" evidence="1">
    <location>
        <begin position="459"/>
        <end position="475"/>
    </location>
</feature>
<dbReference type="RefSeq" id="WP_380185157.1">
    <property type="nucleotide sequence ID" value="NZ_JBHTBQ010000001.1"/>
</dbReference>
<organism evidence="2 3">
    <name type="scientific">Iodobacter arcticus</name>
    <dbReference type="NCBI Taxonomy" id="590593"/>
    <lineage>
        <taxon>Bacteria</taxon>
        <taxon>Pseudomonadati</taxon>
        <taxon>Pseudomonadota</taxon>
        <taxon>Betaproteobacteria</taxon>
        <taxon>Neisseriales</taxon>
        <taxon>Chitinibacteraceae</taxon>
        <taxon>Iodobacter</taxon>
    </lineage>
</organism>
<feature type="transmembrane region" description="Helical" evidence="1">
    <location>
        <begin position="482"/>
        <end position="502"/>
    </location>
</feature>
<gene>
    <name evidence="2" type="ORF">ACFQNF_00020</name>
</gene>